<feature type="transmembrane region" description="Helical" evidence="13">
    <location>
        <begin position="49"/>
        <end position="70"/>
    </location>
</feature>
<reference evidence="14" key="1">
    <citation type="submission" date="2022-01" db="EMBL/GenBank/DDBJ databases">
        <authorList>
            <person name="King R."/>
        </authorList>
    </citation>
    <scope>NUCLEOTIDE SEQUENCE</scope>
</reference>
<dbReference type="Gene3D" id="1.10.287.770">
    <property type="entry name" value="YojJ-like"/>
    <property type="match status" value="1"/>
</dbReference>
<protein>
    <submittedName>
        <fullName evidence="14">Uncharacterized protein</fullName>
    </submittedName>
</protein>
<proteinExistence type="inferred from homology"/>
<evidence type="ECO:0000256" key="5">
    <source>
        <dbReference type="ARBA" id="ARBA00022692"/>
    </source>
</evidence>
<evidence type="ECO:0000256" key="10">
    <source>
        <dbReference type="ARBA" id="ARBA00023201"/>
    </source>
</evidence>
<keyword evidence="11 12" id="KW-0407">Ion channel</keyword>
<keyword evidence="4 12" id="KW-0894">Sodium channel</keyword>
<accession>A0A9N9TQ14</accession>
<keyword evidence="6 13" id="KW-1133">Transmembrane helix</keyword>
<dbReference type="Gene3D" id="1.10.287.820">
    <property type="entry name" value="Acid-sensing ion channel domain"/>
    <property type="match status" value="1"/>
</dbReference>
<keyword evidence="5 12" id="KW-0812">Transmembrane</keyword>
<keyword evidence="8 12" id="KW-0406">Ion transport</keyword>
<evidence type="ECO:0000256" key="11">
    <source>
        <dbReference type="ARBA" id="ARBA00023303"/>
    </source>
</evidence>
<evidence type="ECO:0000256" key="12">
    <source>
        <dbReference type="RuleBase" id="RU000679"/>
    </source>
</evidence>
<keyword evidence="15" id="KW-1185">Reference proteome</keyword>
<dbReference type="Proteomes" id="UP001153712">
    <property type="component" value="Chromosome 3"/>
</dbReference>
<evidence type="ECO:0000256" key="2">
    <source>
        <dbReference type="ARBA" id="ARBA00007193"/>
    </source>
</evidence>
<organism evidence="14 15">
    <name type="scientific">Phyllotreta striolata</name>
    <name type="common">Striped flea beetle</name>
    <name type="synonym">Crioceris striolata</name>
    <dbReference type="NCBI Taxonomy" id="444603"/>
    <lineage>
        <taxon>Eukaryota</taxon>
        <taxon>Metazoa</taxon>
        <taxon>Ecdysozoa</taxon>
        <taxon>Arthropoda</taxon>
        <taxon>Hexapoda</taxon>
        <taxon>Insecta</taxon>
        <taxon>Pterygota</taxon>
        <taxon>Neoptera</taxon>
        <taxon>Endopterygota</taxon>
        <taxon>Coleoptera</taxon>
        <taxon>Polyphaga</taxon>
        <taxon>Cucujiformia</taxon>
        <taxon>Chrysomeloidea</taxon>
        <taxon>Chrysomelidae</taxon>
        <taxon>Galerucinae</taxon>
        <taxon>Alticini</taxon>
        <taxon>Phyllotreta</taxon>
    </lineage>
</organism>
<sequence length="505" mass="58102">MKPKNGDVKRKRGFGPILYDTYKEFAENTSLHGLKYTVMKDIGKWEKTFWLLVLFFGFACAIYLTILFWGRYVSNPTRTTILSYYAPTTTIPFPAVSICNINRISKTKLDNFVDKLGIDDEEEKKILMDAVPKVLIISGQTGLYKRIDVEWAQIVLRRHNINNLTQFLGEVTHNCSETVMLCLWNEEILDCSQIFNEALTSNGFCCSFNYGDTKVKYATTEFNGVGSGLTVLLDPKIEKVQYSNYKSSGFKVIIHDPEEYPGGRATTRMITQGSVAYIQLFGSKMICSGAVKDLPISQRDCYYTDEMELGSFGEYTYSNCLTECEANYYYSKCNCVPYFYDFTDKTKCDVSSLTCIFDIRSDIANLSKICDCPTQCEDDFYDIVSEYSDFEYTKSMFMFSYENATIDNETILLNVFFNEQIQIVFMRDTIFSTIYLLSSFGGVYSLFLGCSLITIVEVLYYCTFRLFINMKHSSLTPADEKLFNSKQIYTIYKDRKNDFVPQFLP</sequence>
<evidence type="ECO:0000256" key="6">
    <source>
        <dbReference type="ARBA" id="ARBA00022989"/>
    </source>
</evidence>
<name>A0A9N9TQ14_PHYSR</name>
<comment type="similarity">
    <text evidence="2 12">Belongs to the amiloride-sensitive sodium channel (TC 1.A.6) family.</text>
</comment>
<evidence type="ECO:0000256" key="7">
    <source>
        <dbReference type="ARBA" id="ARBA00023053"/>
    </source>
</evidence>
<gene>
    <name evidence="14" type="ORF">PHYEVI_LOCUS6916</name>
</gene>
<dbReference type="GO" id="GO:0015280">
    <property type="term" value="F:ligand-gated sodium channel activity"/>
    <property type="evidence" value="ECO:0007669"/>
    <property type="project" value="TreeGrafter"/>
</dbReference>
<evidence type="ECO:0000313" key="14">
    <source>
        <dbReference type="EMBL" id="CAG9860564.1"/>
    </source>
</evidence>
<evidence type="ECO:0000256" key="9">
    <source>
        <dbReference type="ARBA" id="ARBA00023136"/>
    </source>
</evidence>
<keyword evidence="9 13" id="KW-0472">Membrane</keyword>
<dbReference type="GO" id="GO:0005886">
    <property type="term" value="C:plasma membrane"/>
    <property type="evidence" value="ECO:0007669"/>
    <property type="project" value="TreeGrafter"/>
</dbReference>
<comment type="subcellular location">
    <subcellularLocation>
        <location evidence="1">Membrane</location>
        <topology evidence="1">Multi-pass membrane protein</topology>
    </subcellularLocation>
</comment>
<keyword evidence="7" id="KW-0915">Sodium</keyword>
<dbReference type="Pfam" id="PF00858">
    <property type="entry name" value="ASC"/>
    <property type="match status" value="1"/>
</dbReference>
<evidence type="ECO:0000256" key="1">
    <source>
        <dbReference type="ARBA" id="ARBA00004141"/>
    </source>
</evidence>
<dbReference type="InterPro" id="IPR001873">
    <property type="entry name" value="ENaC"/>
</dbReference>
<dbReference type="PANTHER" id="PTHR11690:SF237">
    <property type="entry name" value="PICKPOCKET 16-RELATED"/>
    <property type="match status" value="1"/>
</dbReference>
<dbReference type="PANTHER" id="PTHR11690">
    <property type="entry name" value="AMILORIDE-SENSITIVE SODIUM CHANNEL-RELATED"/>
    <property type="match status" value="1"/>
</dbReference>
<keyword evidence="3 12" id="KW-0813">Transport</keyword>
<evidence type="ECO:0000256" key="3">
    <source>
        <dbReference type="ARBA" id="ARBA00022448"/>
    </source>
</evidence>
<dbReference type="AlphaFoldDB" id="A0A9N9TQ14"/>
<evidence type="ECO:0000313" key="15">
    <source>
        <dbReference type="Proteomes" id="UP001153712"/>
    </source>
</evidence>
<evidence type="ECO:0000256" key="8">
    <source>
        <dbReference type="ARBA" id="ARBA00023065"/>
    </source>
</evidence>
<dbReference type="OrthoDB" id="6502088at2759"/>
<feature type="transmembrane region" description="Helical" evidence="13">
    <location>
        <begin position="434"/>
        <end position="462"/>
    </location>
</feature>
<dbReference type="EMBL" id="OU900096">
    <property type="protein sequence ID" value="CAG9860564.1"/>
    <property type="molecule type" value="Genomic_DNA"/>
</dbReference>
<dbReference type="PRINTS" id="PR01078">
    <property type="entry name" value="AMINACHANNEL"/>
</dbReference>
<keyword evidence="10 12" id="KW-0739">Sodium transport</keyword>
<evidence type="ECO:0000256" key="4">
    <source>
        <dbReference type="ARBA" id="ARBA00022461"/>
    </source>
</evidence>
<evidence type="ECO:0000256" key="13">
    <source>
        <dbReference type="SAM" id="Phobius"/>
    </source>
</evidence>